<gene>
    <name evidence="1" type="ORF">UFOVP683_52</name>
</gene>
<dbReference type="EMBL" id="LR796653">
    <property type="protein sequence ID" value="CAB4157849.1"/>
    <property type="molecule type" value="Genomic_DNA"/>
</dbReference>
<proteinExistence type="predicted"/>
<evidence type="ECO:0000313" key="1">
    <source>
        <dbReference type="EMBL" id="CAB4157849.1"/>
    </source>
</evidence>
<organism evidence="1">
    <name type="scientific">uncultured Caudovirales phage</name>
    <dbReference type="NCBI Taxonomy" id="2100421"/>
    <lineage>
        <taxon>Viruses</taxon>
        <taxon>Duplodnaviria</taxon>
        <taxon>Heunggongvirae</taxon>
        <taxon>Uroviricota</taxon>
        <taxon>Caudoviricetes</taxon>
        <taxon>Peduoviridae</taxon>
        <taxon>Maltschvirus</taxon>
        <taxon>Maltschvirus maltsch</taxon>
    </lineage>
</organism>
<protein>
    <submittedName>
        <fullName evidence="1">Uncharacterized protein</fullName>
    </submittedName>
</protein>
<sequence>MTTITINFNGDSITKKFESENVSTIEILNNSNISGFLGFDSQRVTTYLDGVEYTGLLSDGDEISIVTKASTKGHDFFLACGVEADRLSEKTGKSFFYHYFQLIENSI</sequence>
<accession>A0A6J5NF74</accession>
<reference evidence="1" key="1">
    <citation type="submission" date="2020-04" db="EMBL/GenBank/DDBJ databases">
        <authorList>
            <person name="Chiriac C."/>
            <person name="Salcher M."/>
            <person name="Ghai R."/>
            <person name="Kavagutti S V."/>
        </authorList>
    </citation>
    <scope>NUCLEOTIDE SEQUENCE</scope>
</reference>
<name>A0A6J5NF74_9CAUD</name>